<dbReference type="PROSITE" id="PS51126">
    <property type="entry name" value="DILUTE"/>
    <property type="match status" value="1"/>
</dbReference>
<evidence type="ECO:0000256" key="7">
    <source>
        <dbReference type="ARBA" id="ARBA00023123"/>
    </source>
</evidence>
<dbReference type="InterPro" id="IPR000048">
    <property type="entry name" value="IQ_motif_EF-hand-BS"/>
</dbReference>
<dbReference type="InterPro" id="IPR036018">
    <property type="entry name" value="MYSc_Myo11"/>
</dbReference>
<proteinExistence type="inferred from homology"/>
<dbReference type="Pfam" id="PF00612">
    <property type="entry name" value="IQ"/>
    <property type="match status" value="3"/>
</dbReference>
<dbReference type="Gene3D" id="1.20.120.720">
    <property type="entry name" value="Myosin VI head, motor domain, U50 subdomain"/>
    <property type="match status" value="1"/>
</dbReference>
<dbReference type="FunFam" id="1.10.10.820:FF:000001">
    <property type="entry name" value="Myosin heavy chain"/>
    <property type="match status" value="1"/>
</dbReference>
<dbReference type="Pfam" id="PF02736">
    <property type="entry name" value="Myosin_N"/>
    <property type="match status" value="1"/>
</dbReference>
<evidence type="ECO:0000256" key="2">
    <source>
        <dbReference type="ARBA" id="ARBA00022737"/>
    </source>
</evidence>
<evidence type="ECO:0000259" key="13">
    <source>
        <dbReference type="PROSITE" id="PS51456"/>
    </source>
</evidence>
<dbReference type="Pfam" id="PF00063">
    <property type="entry name" value="Myosin_head"/>
    <property type="match status" value="1"/>
</dbReference>
<feature type="domain" description="Dilute" evidence="12">
    <location>
        <begin position="1107"/>
        <end position="1182"/>
    </location>
</feature>
<keyword evidence="4 10" id="KW-0067">ATP-binding</keyword>
<evidence type="ECO:0000256" key="1">
    <source>
        <dbReference type="ARBA" id="ARBA00008049"/>
    </source>
</evidence>
<dbReference type="PANTHER" id="PTHR13140:SF772">
    <property type="entry name" value="MYOSIN-17"/>
    <property type="match status" value="1"/>
</dbReference>
<dbReference type="SUPFAM" id="SSF52540">
    <property type="entry name" value="P-loop containing nucleoside triphosphate hydrolases"/>
    <property type="match status" value="2"/>
</dbReference>
<dbReference type="Proteomes" id="UP000324705">
    <property type="component" value="Chromosome 3A"/>
</dbReference>
<sequence length="1182" mass="134449">MGTPANIIVGSHVWVEDPTLAWIDGEVVSIKNNEVHVQTSNGKKVTTDRSKVFPKDMEAPPGGVDDMTRLSYLHEPGVLQNLATRYELNEIYTYTGSILIAVNPFQRLPHLYDTHMMEQYKGADFGELSPHVFAIADVAYREMINEGKNNSILVSGESGAGKTETTKMLMRYLAHLGGRSGVEGRTVEQQVLESNPVLEAFGNAKTVRNNNSSRFGKFVEIQFDKTGRISGAAIRTYLLERSRVCQINTPERNYHCFYFLCAAPPEDTQRYKLADARSFHYLNQSSCIEVEGINDAEEYLATRRAMDIVGINEEEQEAIFRVVAAVLHIGNINFAKGKEVDSSVIQDDNSRFHLNTASELLECDCNNLEKALITREIVTPEEIITRTLDPESALASRDALAKTIYSRLFDWIVEKINVSIGQDPNSKQLIGVLDIYGFESFKINSFEQLCINYTNEKLQQHFNQHVFKMEQEEYTREEINWSYIEFVDNQDVLDLIEKKGGLIALLDEACMFPRSTHETFAQKLYTTFKNNKRFVKPKLSRTDFTVVHYAGDVTYQADHFLDKNKDYVVAEHQDLLNASSCPFVASLFPSLPEESSKSSKFSSIGSRFKLQLQSLMETLSSTEPHYIRCVKPNNLLKPAIFENTNVIQQLRCGGVLEAIRISCAGYPTRKTFYEFVNRFGVLGPELLEGSNDDKIARKQFVLVRRSATHLQSFVRGTLVRNLYECMRREAAAVKIQKNVRRHKARESYLLLQAATVTLQTGLRAMSARKEFRFRKETKAAVHIQARWRCHRDYSHYKNMQRAVLTYQCAWRQRLARRELRNLKMAARETGALKEAKDKLEKRVEELTWRLGLEKRLRTDLEEAKAQEIAKLQETLHDLQLQVEEAKTMATKEREAARKAIEEAPPVIKETPVLVEDTEKVNSLTAEVDQLKALLQTERQATETAKKEHAEAERRNEELMKKFEGAEKKIEQLQDTAQRLEEKATNMESENKVLRQQAVAISPTAKALAAYPKSPFQLRTPEIVNAPNGEVKSSPDVTPISLNLKELEAEEKPQKSLNEKQQENQDLLIKCVSQDLGFSSGRAIAACVIYRCLLHWRSFEVERTGVFDRIIQTIGSAIEVQDNDDKLAYWLSNSSTLLLLLQRTLKTTGAAGLTPQRRRSTAASFGRVFSVKHLYPALADFIV</sequence>
<evidence type="ECO:0000256" key="4">
    <source>
        <dbReference type="ARBA" id="ARBA00022840"/>
    </source>
</evidence>
<dbReference type="FunFam" id="1.20.120.720:FF:000011">
    <property type="entry name" value="Myosin 2"/>
    <property type="match status" value="1"/>
</dbReference>
<dbReference type="Gene3D" id="2.30.30.360">
    <property type="entry name" value="Myosin S1 fragment, N-terminal"/>
    <property type="match status" value="1"/>
</dbReference>
<evidence type="ECO:0000256" key="11">
    <source>
        <dbReference type="SAM" id="Coils"/>
    </source>
</evidence>
<dbReference type="FunFam" id="1.20.58.530:FF:000002">
    <property type="entry name" value="Class V myosin"/>
    <property type="match status" value="1"/>
</dbReference>
<keyword evidence="3 10" id="KW-0547">Nucleotide-binding</keyword>
<feature type="coiled-coil region" evidence="11">
    <location>
        <begin position="822"/>
        <end position="996"/>
    </location>
</feature>
<dbReference type="GO" id="GO:0016459">
    <property type="term" value="C:myosin complex"/>
    <property type="evidence" value="ECO:0007669"/>
    <property type="project" value="UniProtKB-KW"/>
</dbReference>
<keyword evidence="2" id="KW-0677">Repeat</keyword>
<reference evidence="15 16" key="1">
    <citation type="submission" date="2017-09" db="EMBL/GenBank/DDBJ databases">
        <authorList>
            <consortium name="International Durum Wheat Genome Sequencing Consortium (IDWGSC)"/>
            <person name="Milanesi L."/>
        </authorList>
    </citation>
    <scope>NUCLEOTIDE SEQUENCE [LARGE SCALE GENOMIC DNA]</scope>
    <source>
        <strain evidence="16">cv. Svevo</strain>
    </source>
</reference>
<evidence type="ECO:0000256" key="8">
    <source>
        <dbReference type="ARBA" id="ARBA00023175"/>
    </source>
</evidence>
<name>A0A9R0RJX1_TRITD</name>
<dbReference type="InterPro" id="IPR004009">
    <property type="entry name" value="SH3_Myosin"/>
</dbReference>
<dbReference type="GO" id="GO:0030048">
    <property type="term" value="P:actin filament-based movement"/>
    <property type="evidence" value="ECO:0007669"/>
    <property type="project" value="UniProtKB-ARBA"/>
</dbReference>
<dbReference type="PROSITE" id="PS51456">
    <property type="entry name" value="MYOSIN_MOTOR"/>
    <property type="match status" value="1"/>
</dbReference>
<dbReference type="AlphaFoldDB" id="A0A9R0RJX1"/>
<evidence type="ECO:0000259" key="14">
    <source>
        <dbReference type="PROSITE" id="PS51844"/>
    </source>
</evidence>
<feature type="region of interest" description="Actin-binding" evidence="10">
    <location>
        <begin position="612"/>
        <end position="634"/>
    </location>
</feature>
<dbReference type="Gene3D" id="3.40.850.10">
    <property type="entry name" value="Kinesin motor domain"/>
    <property type="match status" value="1"/>
</dbReference>
<dbReference type="PANTHER" id="PTHR13140">
    <property type="entry name" value="MYOSIN"/>
    <property type="match status" value="1"/>
</dbReference>
<dbReference type="InterPro" id="IPR002710">
    <property type="entry name" value="Dilute_dom"/>
</dbReference>
<evidence type="ECO:0000313" key="16">
    <source>
        <dbReference type="Proteomes" id="UP000324705"/>
    </source>
</evidence>
<dbReference type="Gramene" id="TRITD3Av1G133700.27">
    <property type="protein sequence ID" value="TRITD3Av1G133700.27"/>
    <property type="gene ID" value="TRITD3Av1G133700"/>
</dbReference>
<evidence type="ECO:0000313" key="15">
    <source>
        <dbReference type="EMBL" id="VAH61311.1"/>
    </source>
</evidence>
<keyword evidence="5" id="KW-0112">Calmodulin-binding</keyword>
<dbReference type="InterPro" id="IPR027417">
    <property type="entry name" value="P-loop_NTPase"/>
</dbReference>
<dbReference type="PROSITE" id="PS50096">
    <property type="entry name" value="IQ"/>
    <property type="match status" value="5"/>
</dbReference>
<protein>
    <submittedName>
        <fullName evidence="15">Uncharacterized protein</fullName>
    </submittedName>
</protein>
<dbReference type="Gene3D" id="1.20.58.530">
    <property type="match status" value="1"/>
</dbReference>
<dbReference type="SMART" id="SM00242">
    <property type="entry name" value="MYSc"/>
    <property type="match status" value="1"/>
</dbReference>
<dbReference type="GO" id="GO:0005516">
    <property type="term" value="F:calmodulin binding"/>
    <property type="evidence" value="ECO:0007669"/>
    <property type="project" value="UniProtKB-KW"/>
</dbReference>
<comment type="similarity">
    <text evidence="1">Belongs to the TRAFAC class myosin-kinesin ATPase superfamily. Myosin family. Plant myosin class XI subfamily.</text>
</comment>
<evidence type="ECO:0000256" key="9">
    <source>
        <dbReference type="ARBA" id="ARBA00023203"/>
    </source>
</evidence>
<dbReference type="GO" id="GO:0016020">
    <property type="term" value="C:membrane"/>
    <property type="evidence" value="ECO:0007669"/>
    <property type="project" value="TreeGrafter"/>
</dbReference>
<dbReference type="GO" id="GO:0007015">
    <property type="term" value="P:actin filament organization"/>
    <property type="evidence" value="ECO:0007669"/>
    <property type="project" value="TreeGrafter"/>
</dbReference>
<dbReference type="InterPro" id="IPR001609">
    <property type="entry name" value="Myosin_head_motor_dom-like"/>
</dbReference>
<dbReference type="EMBL" id="LT934115">
    <property type="protein sequence ID" value="VAH61311.1"/>
    <property type="molecule type" value="Genomic_DNA"/>
</dbReference>
<dbReference type="PRINTS" id="PR00193">
    <property type="entry name" value="MYOSINHEAVY"/>
</dbReference>
<dbReference type="GO" id="GO:0000146">
    <property type="term" value="F:microfilament motor activity"/>
    <property type="evidence" value="ECO:0007669"/>
    <property type="project" value="TreeGrafter"/>
</dbReference>
<feature type="domain" description="Myosin N-terminal SH3-like" evidence="14">
    <location>
        <begin position="8"/>
        <end position="57"/>
    </location>
</feature>
<dbReference type="SMART" id="SM00015">
    <property type="entry name" value="IQ"/>
    <property type="match status" value="5"/>
</dbReference>
<feature type="domain" description="Myosin motor" evidence="13">
    <location>
        <begin position="62"/>
        <end position="752"/>
    </location>
</feature>
<keyword evidence="6 11" id="KW-0175">Coiled coil</keyword>
<dbReference type="PROSITE" id="PS51844">
    <property type="entry name" value="SH3_LIKE"/>
    <property type="match status" value="1"/>
</dbReference>
<dbReference type="InterPro" id="IPR036961">
    <property type="entry name" value="Kinesin_motor_dom_sf"/>
</dbReference>
<dbReference type="GO" id="GO:0005524">
    <property type="term" value="F:ATP binding"/>
    <property type="evidence" value="ECO:0007669"/>
    <property type="project" value="UniProtKB-UniRule"/>
</dbReference>
<evidence type="ECO:0000256" key="5">
    <source>
        <dbReference type="ARBA" id="ARBA00022860"/>
    </source>
</evidence>
<dbReference type="GO" id="GO:0005737">
    <property type="term" value="C:cytoplasm"/>
    <property type="evidence" value="ECO:0007669"/>
    <property type="project" value="TreeGrafter"/>
</dbReference>
<dbReference type="Gene3D" id="1.20.5.190">
    <property type="match status" value="3"/>
</dbReference>
<evidence type="ECO:0000256" key="10">
    <source>
        <dbReference type="PROSITE-ProRule" id="PRU00782"/>
    </source>
</evidence>
<accession>A0A9R0RJX1</accession>
<evidence type="ECO:0000256" key="6">
    <source>
        <dbReference type="ARBA" id="ARBA00023054"/>
    </source>
</evidence>
<keyword evidence="9 10" id="KW-0009">Actin-binding</keyword>
<evidence type="ECO:0000259" key="12">
    <source>
        <dbReference type="PROSITE" id="PS51126"/>
    </source>
</evidence>
<dbReference type="Gene3D" id="1.10.10.820">
    <property type="match status" value="1"/>
</dbReference>
<dbReference type="InterPro" id="IPR008989">
    <property type="entry name" value="Myosin_S1_N"/>
</dbReference>
<organism evidence="15 16">
    <name type="scientific">Triticum turgidum subsp. durum</name>
    <name type="common">Durum wheat</name>
    <name type="synonym">Triticum durum</name>
    <dbReference type="NCBI Taxonomy" id="4567"/>
    <lineage>
        <taxon>Eukaryota</taxon>
        <taxon>Viridiplantae</taxon>
        <taxon>Streptophyta</taxon>
        <taxon>Embryophyta</taxon>
        <taxon>Tracheophyta</taxon>
        <taxon>Spermatophyta</taxon>
        <taxon>Magnoliopsida</taxon>
        <taxon>Liliopsida</taxon>
        <taxon>Poales</taxon>
        <taxon>Poaceae</taxon>
        <taxon>BOP clade</taxon>
        <taxon>Pooideae</taxon>
        <taxon>Triticodae</taxon>
        <taxon>Triticeae</taxon>
        <taxon>Triticinae</taxon>
        <taxon>Triticum</taxon>
    </lineage>
</organism>
<keyword evidence="8 10" id="KW-0505">Motor protein</keyword>
<dbReference type="FunFam" id="1.20.5.190:FF:000001">
    <property type="entry name" value="unconventional myosin-Va"/>
    <property type="match status" value="2"/>
</dbReference>
<keyword evidence="7 10" id="KW-0518">Myosin</keyword>
<dbReference type="GO" id="GO:0051015">
    <property type="term" value="F:actin filament binding"/>
    <property type="evidence" value="ECO:0007669"/>
    <property type="project" value="InterPro"/>
</dbReference>
<gene>
    <name evidence="15" type="ORF">TRITD_3Av1G133700</name>
</gene>
<feature type="binding site" evidence="10">
    <location>
        <begin position="156"/>
        <end position="163"/>
    </location>
    <ligand>
        <name>ATP</name>
        <dbReference type="ChEBI" id="CHEBI:30616"/>
    </ligand>
</feature>
<dbReference type="CDD" id="cd01384">
    <property type="entry name" value="MYSc_Myo11"/>
    <property type="match status" value="1"/>
</dbReference>
<evidence type="ECO:0000256" key="3">
    <source>
        <dbReference type="ARBA" id="ARBA00022741"/>
    </source>
</evidence>
<keyword evidence="16" id="KW-1185">Reference proteome</keyword>